<dbReference type="GO" id="GO:0006355">
    <property type="term" value="P:regulation of DNA-templated transcription"/>
    <property type="evidence" value="ECO:0007669"/>
    <property type="project" value="UniProtKB-ARBA"/>
</dbReference>
<dbReference type="PANTHER" id="PTHR37318:SF1">
    <property type="entry name" value="BSL7504 PROTEIN"/>
    <property type="match status" value="1"/>
</dbReference>
<evidence type="ECO:0000259" key="1">
    <source>
        <dbReference type="Pfam" id="PF13601"/>
    </source>
</evidence>
<dbReference type="SUPFAM" id="SSF46785">
    <property type="entry name" value="Winged helix' DNA-binding domain"/>
    <property type="match status" value="1"/>
</dbReference>
<name>A0A8J3G0Q6_9PROT</name>
<dbReference type="CDD" id="cd00090">
    <property type="entry name" value="HTH_ARSR"/>
    <property type="match status" value="1"/>
</dbReference>
<dbReference type="EMBL" id="BMZH01000001">
    <property type="protein sequence ID" value="GHA83222.1"/>
    <property type="molecule type" value="Genomic_DNA"/>
</dbReference>
<dbReference type="Proteomes" id="UP000634004">
    <property type="component" value="Unassembled WGS sequence"/>
</dbReference>
<dbReference type="AlphaFoldDB" id="A0A8J3G0Q6"/>
<keyword evidence="3" id="KW-1185">Reference proteome</keyword>
<dbReference type="InterPro" id="IPR027395">
    <property type="entry name" value="WH_DNA-bd_dom"/>
</dbReference>
<evidence type="ECO:0000313" key="3">
    <source>
        <dbReference type="Proteomes" id="UP000634004"/>
    </source>
</evidence>
<dbReference type="InterPro" id="IPR036390">
    <property type="entry name" value="WH_DNA-bd_sf"/>
</dbReference>
<organism evidence="2 3">
    <name type="scientific">Algimonas arctica</name>
    <dbReference type="NCBI Taxonomy" id="1479486"/>
    <lineage>
        <taxon>Bacteria</taxon>
        <taxon>Pseudomonadati</taxon>
        <taxon>Pseudomonadota</taxon>
        <taxon>Alphaproteobacteria</taxon>
        <taxon>Maricaulales</taxon>
        <taxon>Robiginitomaculaceae</taxon>
        <taxon>Algimonas</taxon>
    </lineage>
</organism>
<accession>A0A8J3G0Q6</accession>
<dbReference type="InterPro" id="IPR036388">
    <property type="entry name" value="WH-like_DNA-bd_sf"/>
</dbReference>
<dbReference type="Pfam" id="PF13601">
    <property type="entry name" value="HTH_34"/>
    <property type="match status" value="1"/>
</dbReference>
<dbReference type="Gene3D" id="1.10.10.10">
    <property type="entry name" value="Winged helix-like DNA-binding domain superfamily/Winged helix DNA-binding domain"/>
    <property type="match status" value="1"/>
</dbReference>
<gene>
    <name evidence="2" type="ORF">GCM10009069_03140</name>
</gene>
<dbReference type="InterPro" id="IPR011991">
    <property type="entry name" value="ArsR-like_HTH"/>
</dbReference>
<proteinExistence type="predicted"/>
<reference evidence="2" key="2">
    <citation type="submission" date="2020-09" db="EMBL/GenBank/DDBJ databases">
        <authorList>
            <person name="Sun Q."/>
            <person name="Kim S."/>
        </authorList>
    </citation>
    <scope>NUCLEOTIDE SEQUENCE</scope>
    <source>
        <strain evidence="2">KCTC 32513</strain>
    </source>
</reference>
<dbReference type="RefSeq" id="WP_189494696.1">
    <property type="nucleotide sequence ID" value="NZ_BMZH01000001.1"/>
</dbReference>
<protein>
    <submittedName>
        <fullName evidence="2">Transcriptional regulator</fullName>
    </submittedName>
</protein>
<dbReference type="PANTHER" id="PTHR37318">
    <property type="entry name" value="BSL7504 PROTEIN"/>
    <property type="match status" value="1"/>
</dbReference>
<comment type="caution">
    <text evidence="2">The sequence shown here is derived from an EMBL/GenBank/DDBJ whole genome shotgun (WGS) entry which is preliminary data.</text>
</comment>
<evidence type="ECO:0000313" key="2">
    <source>
        <dbReference type="EMBL" id="GHA83222.1"/>
    </source>
</evidence>
<sequence length="101" mass="11235">MSREPEFDISQVDEVIHGRIRLAVMAYLSAVSPASFPELTEKTGTTNGNLSTHLTKLESANYVELEKGYKGKRPQTLVHLTATGRKAWLKYLSAMRDIIGV</sequence>
<reference evidence="2" key="1">
    <citation type="journal article" date="2014" name="Int. J. Syst. Evol. Microbiol.">
        <title>Complete genome sequence of Corynebacterium casei LMG S-19264T (=DSM 44701T), isolated from a smear-ripened cheese.</title>
        <authorList>
            <consortium name="US DOE Joint Genome Institute (JGI-PGF)"/>
            <person name="Walter F."/>
            <person name="Albersmeier A."/>
            <person name="Kalinowski J."/>
            <person name="Ruckert C."/>
        </authorList>
    </citation>
    <scope>NUCLEOTIDE SEQUENCE</scope>
    <source>
        <strain evidence="2">KCTC 32513</strain>
    </source>
</reference>
<feature type="domain" description="Winged helix DNA-binding" evidence="1">
    <location>
        <begin position="20"/>
        <end position="99"/>
    </location>
</feature>